<dbReference type="InterPro" id="IPR056935">
    <property type="entry name" value="Rv0428c-like_C"/>
</dbReference>
<name>A0A370HHB3_9HYPH</name>
<evidence type="ECO:0000259" key="1">
    <source>
        <dbReference type="PROSITE" id="PS51186"/>
    </source>
</evidence>
<dbReference type="CDD" id="cd04301">
    <property type="entry name" value="NAT_SF"/>
    <property type="match status" value="1"/>
</dbReference>
<reference evidence="2 3" key="1">
    <citation type="submission" date="2018-07" db="EMBL/GenBank/DDBJ databases">
        <title>Genomic Encyclopedia of Type Strains, Phase IV (KMG-IV): sequencing the most valuable type-strain genomes for metagenomic binning, comparative biology and taxonomic classification.</title>
        <authorList>
            <person name="Goeker M."/>
        </authorList>
    </citation>
    <scope>NUCLEOTIDE SEQUENCE [LARGE SCALE GENOMIC DNA]</scope>
    <source>
        <strain evidence="2 3">DSM 14364</strain>
    </source>
</reference>
<dbReference type="EMBL" id="QQBB01000007">
    <property type="protein sequence ID" value="RDI57290.1"/>
    <property type="molecule type" value="Genomic_DNA"/>
</dbReference>
<dbReference type="SUPFAM" id="SSF55729">
    <property type="entry name" value="Acyl-CoA N-acyltransferases (Nat)"/>
    <property type="match status" value="1"/>
</dbReference>
<evidence type="ECO:0000313" key="2">
    <source>
        <dbReference type="EMBL" id="RDI57290.1"/>
    </source>
</evidence>
<protein>
    <submittedName>
        <fullName evidence="2">Acetyltransferase (GNAT) family protein</fullName>
    </submittedName>
</protein>
<dbReference type="AlphaFoldDB" id="A0A370HHB3"/>
<dbReference type="Proteomes" id="UP000254925">
    <property type="component" value="Unassembled WGS sequence"/>
</dbReference>
<dbReference type="PROSITE" id="PS51186">
    <property type="entry name" value="GNAT"/>
    <property type="match status" value="1"/>
</dbReference>
<evidence type="ECO:0000313" key="3">
    <source>
        <dbReference type="Proteomes" id="UP000254925"/>
    </source>
</evidence>
<dbReference type="InterPro" id="IPR000182">
    <property type="entry name" value="GNAT_dom"/>
</dbReference>
<dbReference type="InterPro" id="IPR016181">
    <property type="entry name" value="Acyl_CoA_acyltransferase"/>
</dbReference>
<sequence>MATRLTTPTIRIVEEACLNGWPALRTIVLDGWVLRLAEGYTRRANSVHVLSPGSRHAGEKVAACERIYEAHGLPAVFCLTSMAPSSIGAVLDRRGYDPPEDETCVLYQDLSPAKTRCLDQVDLAEGAPTEEWLETLGRLQDQGRAAREVHRRILDALAVPAVFASVCEEGHIASVAFGAVHDGIVCVNSVATDPAFQRRGLAQRTISAILAWAVDRCGATGACVPVVAANRPAVGLYQGLGFASEAYRYHYRRRSGPSEI</sequence>
<accession>A0A370HHB3</accession>
<proteinExistence type="predicted"/>
<dbReference type="GO" id="GO:0016747">
    <property type="term" value="F:acyltransferase activity, transferring groups other than amino-acyl groups"/>
    <property type="evidence" value="ECO:0007669"/>
    <property type="project" value="InterPro"/>
</dbReference>
<keyword evidence="3" id="KW-1185">Reference proteome</keyword>
<dbReference type="Gene3D" id="3.40.630.30">
    <property type="match status" value="1"/>
</dbReference>
<keyword evidence="2" id="KW-0808">Transferase</keyword>
<organism evidence="2 3">
    <name type="scientific">Microvirga subterranea</name>
    <dbReference type="NCBI Taxonomy" id="186651"/>
    <lineage>
        <taxon>Bacteria</taxon>
        <taxon>Pseudomonadati</taxon>
        <taxon>Pseudomonadota</taxon>
        <taxon>Alphaproteobacteria</taxon>
        <taxon>Hyphomicrobiales</taxon>
        <taxon>Methylobacteriaceae</taxon>
        <taxon>Microvirga</taxon>
    </lineage>
</organism>
<dbReference type="Pfam" id="PF24553">
    <property type="entry name" value="Rv0428c_C"/>
    <property type="match status" value="1"/>
</dbReference>
<comment type="caution">
    <text evidence="2">The sequence shown here is derived from an EMBL/GenBank/DDBJ whole genome shotgun (WGS) entry which is preliminary data.</text>
</comment>
<dbReference type="RefSeq" id="WP_114771508.1">
    <property type="nucleotide sequence ID" value="NZ_QQBB01000007.1"/>
</dbReference>
<gene>
    <name evidence="2" type="ORF">DES45_107207</name>
</gene>
<dbReference type="OrthoDB" id="9775595at2"/>
<feature type="domain" description="N-acetyltransferase" evidence="1">
    <location>
        <begin position="121"/>
        <end position="260"/>
    </location>
</feature>